<dbReference type="Pfam" id="PF06485">
    <property type="entry name" value="Tab2-like_N"/>
    <property type="match status" value="1"/>
</dbReference>
<dbReference type="EMBL" id="DSRD01000397">
    <property type="protein sequence ID" value="HGW93845.1"/>
    <property type="molecule type" value="Genomic_DNA"/>
</dbReference>
<dbReference type="AlphaFoldDB" id="A0A832M2X2"/>
<gene>
    <name evidence="3" type="ORF">ENR47_06135</name>
</gene>
<accession>A0A832M2X2</accession>
<comment type="caution">
    <text evidence="3">The sequence shown here is derived from an EMBL/GenBank/DDBJ whole genome shotgun (WGS) entry which is preliminary data.</text>
</comment>
<evidence type="ECO:0000259" key="2">
    <source>
        <dbReference type="Pfam" id="PF20429"/>
    </source>
</evidence>
<organism evidence="3">
    <name type="scientific">Oscillatoriales cyanobacterium SpSt-402</name>
    <dbReference type="NCBI Taxonomy" id="2282168"/>
    <lineage>
        <taxon>Bacteria</taxon>
        <taxon>Bacillati</taxon>
        <taxon>Cyanobacteriota</taxon>
        <taxon>Cyanophyceae</taxon>
        <taxon>Oscillatoriophycideae</taxon>
        <taxon>Oscillatoriales</taxon>
    </lineage>
</organism>
<feature type="domain" description="RNA-binding protein Tab2/Atab2 C-terminal" evidence="2">
    <location>
        <begin position="132"/>
        <end position="282"/>
    </location>
</feature>
<dbReference type="Pfam" id="PF20429">
    <property type="entry name" value="Tab2-like_C"/>
    <property type="match status" value="1"/>
</dbReference>
<sequence length="287" mass="32162">MTTIWELDFYSRPILDEHGKKVWEVVVCESPINIKAEPDKLFRFAEYCASTEVNSERLVQALKTAIAHAPNPPSRIRFFRQAMKNMITKACEDLDLPAVLSRRTYALNQWLQQRLEEEYSKHPGFQPGATSSVSFAATAAQALPDALVGQKWAFVSLEASALEDMNEWAIDFSEAFPLSLIKLPPDAIVPGLIIFSSRAVPMAGWMSGLELGYLKFDRESAPRLLLETGVSDRWILANLNNSQLWAEAQNFETAKQQANGVHFLAIQANPETEAFAGFWLLQETVLA</sequence>
<dbReference type="InterPro" id="IPR046760">
    <property type="entry name" value="Tab2-like_N"/>
</dbReference>
<reference evidence="3" key="1">
    <citation type="journal article" date="2020" name="mSystems">
        <title>Genome- and Community-Level Interaction Insights into Carbon Utilization and Element Cycling Functions of Hydrothermarchaeota in Hydrothermal Sediment.</title>
        <authorList>
            <person name="Zhou Z."/>
            <person name="Liu Y."/>
            <person name="Xu W."/>
            <person name="Pan J."/>
            <person name="Luo Z.H."/>
            <person name="Li M."/>
        </authorList>
    </citation>
    <scope>NUCLEOTIDE SEQUENCE [LARGE SCALE GENOMIC DNA]</scope>
    <source>
        <strain evidence="3">SpSt-402</strain>
    </source>
</reference>
<dbReference type="InterPro" id="IPR009472">
    <property type="entry name" value="Tab2-like"/>
</dbReference>
<feature type="domain" description="RNA-binding protein Tab2-like N-terminal" evidence="1">
    <location>
        <begin position="4"/>
        <end position="114"/>
    </location>
</feature>
<dbReference type="PANTHER" id="PTHR34556">
    <property type="match status" value="1"/>
</dbReference>
<dbReference type="GO" id="GO:0003723">
    <property type="term" value="F:RNA binding"/>
    <property type="evidence" value="ECO:0007669"/>
    <property type="project" value="InterPro"/>
</dbReference>
<dbReference type="InterPro" id="IPR046761">
    <property type="entry name" value="Tab2-like_C"/>
</dbReference>
<dbReference type="PANTHER" id="PTHR34556:SF2">
    <property type="entry name" value="PROTEIN TAB2 HOMOLOG, CHLOROPLASTIC"/>
    <property type="match status" value="1"/>
</dbReference>
<evidence type="ECO:0000259" key="1">
    <source>
        <dbReference type="Pfam" id="PF06485"/>
    </source>
</evidence>
<evidence type="ECO:0000313" key="3">
    <source>
        <dbReference type="EMBL" id="HGW93845.1"/>
    </source>
</evidence>
<protein>
    <submittedName>
        <fullName evidence="3">DUF1092 family protein</fullName>
    </submittedName>
</protein>
<proteinExistence type="predicted"/>
<name>A0A832M2X2_9CYAN</name>